<dbReference type="SUPFAM" id="SSF46785">
    <property type="entry name" value="Winged helix' DNA-binding domain"/>
    <property type="match status" value="1"/>
</dbReference>
<evidence type="ECO:0000256" key="3">
    <source>
        <dbReference type="RuleBase" id="RU004019"/>
    </source>
</evidence>
<proteinExistence type="inferred from homology"/>
<feature type="domain" description="ETS" evidence="5">
    <location>
        <begin position="117"/>
        <end position="200"/>
    </location>
</feature>
<evidence type="ECO:0000313" key="7">
    <source>
        <dbReference type="RefSeq" id="XP_030636683.1"/>
    </source>
</evidence>
<dbReference type="GO" id="GO:0030154">
    <property type="term" value="P:cell differentiation"/>
    <property type="evidence" value="ECO:0007669"/>
    <property type="project" value="TreeGrafter"/>
</dbReference>
<keyword evidence="3" id="KW-0539">Nucleus</keyword>
<dbReference type="InterPro" id="IPR036388">
    <property type="entry name" value="WH-like_DNA-bd_sf"/>
</dbReference>
<evidence type="ECO:0000313" key="6">
    <source>
        <dbReference type="Proteomes" id="UP000504632"/>
    </source>
</evidence>
<evidence type="ECO:0000256" key="1">
    <source>
        <dbReference type="ARBA" id="ARBA00005562"/>
    </source>
</evidence>
<feature type="region of interest" description="Disordered" evidence="4">
    <location>
        <begin position="210"/>
        <end position="232"/>
    </location>
</feature>
<dbReference type="Gene3D" id="1.10.10.10">
    <property type="entry name" value="Winged helix-like DNA-binding domain superfamily/Winged helix DNA-binding domain"/>
    <property type="match status" value="1"/>
</dbReference>
<dbReference type="PROSITE" id="PS50061">
    <property type="entry name" value="ETS_DOMAIN_3"/>
    <property type="match status" value="1"/>
</dbReference>
<dbReference type="FunFam" id="1.10.10.10:FF:000736">
    <property type="entry name" value="transcription factor Spi-C-like isoform X3"/>
    <property type="match status" value="1"/>
</dbReference>
<keyword evidence="2 3" id="KW-0238">DNA-binding</keyword>
<keyword evidence="6" id="KW-1185">Reference proteome</keyword>
<dbReference type="InterPro" id="IPR036390">
    <property type="entry name" value="WH_DNA-bd_sf"/>
</dbReference>
<dbReference type="GO" id="GO:0043565">
    <property type="term" value="F:sequence-specific DNA binding"/>
    <property type="evidence" value="ECO:0007669"/>
    <property type="project" value="InterPro"/>
</dbReference>
<dbReference type="InParanoid" id="A0A6J2VXN4"/>
<dbReference type="AlphaFoldDB" id="A0A6J2VXN4"/>
<dbReference type="PRINTS" id="PR00454">
    <property type="entry name" value="ETSDOMAIN"/>
</dbReference>
<reference evidence="7" key="1">
    <citation type="submission" date="2025-08" db="UniProtKB">
        <authorList>
            <consortium name="RefSeq"/>
        </authorList>
    </citation>
    <scope>IDENTIFICATION</scope>
</reference>
<dbReference type="OrthoDB" id="10043646at2759"/>
<dbReference type="PANTHER" id="PTHR11849">
    <property type="entry name" value="ETS"/>
    <property type="match status" value="1"/>
</dbReference>
<comment type="similarity">
    <text evidence="1 3">Belongs to the ETS family.</text>
</comment>
<dbReference type="Proteomes" id="UP000504632">
    <property type="component" value="Chromosome 1"/>
</dbReference>
<accession>A0A6J2VXN4</accession>
<dbReference type="InterPro" id="IPR046328">
    <property type="entry name" value="ETS_fam"/>
</dbReference>
<dbReference type="GO" id="GO:0005634">
    <property type="term" value="C:nucleus"/>
    <property type="evidence" value="ECO:0007669"/>
    <property type="project" value="UniProtKB-SubCell"/>
</dbReference>
<dbReference type="GeneID" id="115817476"/>
<name>A0A6J2VXN4_CHACN</name>
<organism evidence="6 7">
    <name type="scientific">Chanos chanos</name>
    <name type="common">Milkfish</name>
    <name type="synonym">Mugil chanos</name>
    <dbReference type="NCBI Taxonomy" id="29144"/>
    <lineage>
        <taxon>Eukaryota</taxon>
        <taxon>Metazoa</taxon>
        <taxon>Chordata</taxon>
        <taxon>Craniata</taxon>
        <taxon>Vertebrata</taxon>
        <taxon>Euteleostomi</taxon>
        <taxon>Actinopterygii</taxon>
        <taxon>Neopterygii</taxon>
        <taxon>Teleostei</taxon>
        <taxon>Ostariophysi</taxon>
        <taxon>Gonorynchiformes</taxon>
        <taxon>Chanidae</taxon>
        <taxon>Chanos</taxon>
    </lineage>
</organism>
<evidence type="ECO:0000256" key="4">
    <source>
        <dbReference type="SAM" id="MobiDB-lite"/>
    </source>
</evidence>
<comment type="subcellular location">
    <subcellularLocation>
        <location evidence="3">Nucleus</location>
    </subcellularLocation>
</comment>
<gene>
    <name evidence="7" type="primary">LOC115817476</name>
</gene>
<dbReference type="RefSeq" id="XP_030636683.1">
    <property type="nucleotide sequence ID" value="XM_030780823.1"/>
</dbReference>
<dbReference type="PROSITE" id="PS00346">
    <property type="entry name" value="ETS_DOMAIN_2"/>
    <property type="match status" value="1"/>
</dbReference>
<dbReference type="PANTHER" id="PTHR11849:SF17">
    <property type="entry name" value="TRANSCRIPTION FACTOR SPI-C"/>
    <property type="match status" value="1"/>
</dbReference>
<dbReference type="SMART" id="SM00413">
    <property type="entry name" value="ETS"/>
    <property type="match status" value="1"/>
</dbReference>
<evidence type="ECO:0000259" key="5">
    <source>
        <dbReference type="PROSITE" id="PS50061"/>
    </source>
</evidence>
<dbReference type="GO" id="GO:0000981">
    <property type="term" value="F:DNA-binding transcription factor activity, RNA polymerase II-specific"/>
    <property type="evidence" value="ECO:0007669"/>
    <property type="project" value="TreeGrafter"/>
</dbReference>
<sequence length="282" mass="31892">MDFDGLKRMEGSLDSDINQDFQDAIDVIQRHSNILYYDTENKYYETLESQQPPLAHSIACFQFTTLPEGSGPTYEWSDASPWNHSTPDVSTGPLICAEPPPFYPSLSQRSGKGRKKLRLYEYLYEALHDANMVDSIQWTDSSSGVFHFISKNKEKLAECWGQRKGNRKTMTYQKMARALRNYSRTGEIVKVRRKLTYQFNPAILQRLGGGPTVGLGSRPSAREPMQQSGSPYTSMPTTPAYYGAAAPNEWHSWYGQCSYQGEYDLTTVLTASESPKTCIPTQ</sequence>
<dbReference type="InterPro" id="IPR000418">
    <property type="entry name" value="Ets_dom"/>
</dbReference>
<evidence type="ECO:0000256" key="2">
    <source>
        <dbReference type="ARBA" id="ARBA00023125"/>
    </source>
</evidence>
<protein>
    <submittedName>
        <fullName evidence="7">Transcription factor Spi-C-like</fullName>
    </submittedName>
</protein>
<dbReference type="Pfam" id="PF00178">
    <property type="entry name" value="Ets"/>
    <property type="match status" value="1"/>
</dbReference>